<evidence type="ECO:0000313" key="3">
    <source>
        <dbReference type="Proteomes" id="UP000322699"/>
    </source>
</evidence>
<dbReference type="AlphaFoldDB" id="A0A5B1CDJ5"/>
<gene>
    <name evidence="2" type="ORF">LF1_53520</name>
</gene>
<keyword evidence="1" id="KW-0472">Membrane</keyword>
<dbReference type="Proteomes" id="UP000322699">
    <property type="component" value="Unassembled WGS sequence"/>
</dbReference>
<dbReference type="EMBL" id="VRLW01000002">
    <property type="protein sequence ID" value="KAA1257503.1"/>
    <property type="molecule type" value="Genomic_DNA"/>
</dbReference>
<protein>
    <submittedName>
        <fullName evidence="2">Uncharacterized protein</fullName>
    </submittedName>
</protein>
<keyword evidence="1" id="KW-1133">Transmembrane helix</keyword>
<sequence length="148" mass="15717">MVGLIFCLHDLIRRPQNAVVIRLDGSLITCQPAASSMTHRFPMYCILLLVLAMPLNQNPYDPTVAQEEESHATGKDGVPLPVAYAMVALSAITVGIACFFLTFILFVSFSHAGDFAFMLALLPAIIASFAGGGVTIAIGLGIVAHNRG</sequence>
<accession>A0A5B1CDJ5</accession>
<comment type="caution">
    <text evidence="2">The sequence shown here is derived from an EMBL/GenBank/DDBJ whole genome shotgun (WGS) entry which is preliminary data.</text>
</comment>
<keyword evidence="1" id="KW-0812">Transmembrane</keyword>
<evidence type="ECO:0000313" key="2">
    <source>
        <dbReference type="EMBL" id="KAA1257503.1"/>
    </source>
</evidence>
<proteinExistence type="predicted"/>
<reference evidence="2 3" key="1">
    <citation type="submission" date="2019-08" db="EMBL/GenBank/DDBJ databases">
        <title>Deep-cultivation of Planctomycetes and their phenomic and genomic characterization uncovers novel biology.</title>
        <authorList>
            <person name="Wiegand S."/>
            <person name="Jogler M."/>
            <person name="Boedeker C."/>
            <person name="Pinto D."/>
            <person name="Vollmers J."/>
            <person name="Rivas-Marin E."/>
            <person name="Kohn T."/>
            <person name="Peeters S.H."/>
            <person name="Heuer A."/>
            <person name="Rast P."/>
            <person name="Oberbeckmann S."/>
            <person name="Bunk B."/>
            <person name="Jeske O."/>
            <person name="Meyerdierks A."/>
            <person name="Storesund J.E."/>
            <person name="Kallscheuer N."/>
            <person name="Luecker S."/>
            <person name="Lage O.M."/>
            <person name="Pohl T."/>
            <person name="Merkel B.J."/>
            <person name="Hornburger P."/>
            <person name="Mueller R.-W."/>
            <person name="Bruemmer F."/>
            <person name="Labrenz M."/>
            <person name="Spormann A.M."/>
            <person name="Op Den Camp H."/>
            <person name="Overmann J."/>
            <person name="Amann R."/>
            <person name="Jetten M.S.M."/>
            <person name="Mascher T."/>
            <person name="Medema M.H."/>
            <person name="Devos D.P."/>
            <person name="Kaster A.-K."/>
            <person name="Ovreas L."/>
            <person name="Rohde M."/>
            <person name="Galperin M.Y."/>
            <person name="Jogler C."/>
        </authorList>
    </citation>
    <scope>NUCLEOTIDE SEQUENCE [LARGE SCALE GENOMIC DNA]</scope>
    <source>
        <strain evidence="2 3">LF1</strain>
    </source>
</reference>
<evidence type="ECO:0000256" key="1">
    <source>
        <dbReference type="SAM" id="Phobius"/>
    </source>
</evidence>
<name>A0A5B1CDJ5_9BACT</name>
<feature type="transmembrane region" description="Helical" evidence="1">
    <location>
        <begin position="119"/>
        <end position="144"/>
    </location>
</feature>
<organism evidence="2 3">
    <name type="scientific">Rubripirellula obstinata</name>
    <dbReference type="NCBI Taxonomy" id="406547"/>
    <lineage>
        <taxon>Bacteria</taxon>
        <taxon>Pseudomonadati</taxon>
        <taxon>Planctomycetota</taxon>
        <taxon>Planctomycetia</taxon>
        <taxon>Pirellulales</taxon>
        <taxon>Pirellulaceae</taxon>
        <taxon>Rubripirellula</taxon>
    </lineage>
</organism>
<feature type="transmembrane region" description="Helical" evidence="1">
    <location>
        <begin position="80"/>
        <end position="107"/>
    </location>
</feature>
<keyword evidence="3" id="KW-1185">Reference proteome</keyword>